<accession>A0ABW7IVD9</accession>
<dbReference type="SUPFAM" id="SSF47413">
    <property type="entry name" value="lambda repressor-like DNA-binding domains"/>
    <property type="match status" value="1"/>
</dbReference>
<dbReference type="InterPro" id="IPR010982">
    <property type="entry name" value="Lambda_DNA-bd_dom_sf"/>
</dbReference>
<gene>
    <name evidence="2" type="ORF">ACGRQ9_08980</name>
</gene>
<evidence type="ECO:0000259" key="1">
    <source>
        <dbReference type="PROSITE" id="PS50943"/>
    </source>
</evidence>
<reference evidence="2 3" key="1">
    <citation type="submission" date="2024-10" db="EMBL/GenBank/DDBJ databases">
        <authorList>
            <person name="Yibar A."/>
            <person name="Saticioglu I.B."/>
            <person name="Duman M."/>
            <person name="Ajmi N."/>
            <person name="Gurler F."/>
            <person name="Ay H."/>
            <person name="Onuk E."/>
            <person name="Guler S."/>
            <person name="Romalde J.L."/>
        </authorList>
    </citation>
    <scope>NUCLEOTIDE SEQUENCE [LARGE SCALE GENOMIC DNA]</scope>
    <source>
        <strain evidence="2 3">14-MA-B</strain>
    </source>
</reference>
<evidence type="ECO:0000313" key="2">
    <source>
        <dbReference type="EMBL" id="MFH0265621.1"/>
    </source>
</evidence>
<proteinExistence type="predicted"/>
<name>A0ABW7IVD9_9VIBR</name>
<keyword evidence="3" id="KW-1185">Reference proteome</keyword>
<evidence type="ECO:0000313" key="3">
    <source>
        <dbReference type="Proteomes" id="UP001607151"/>
    </source>
</evidence>
<organism evidence="2 3">
    <name type="scientific">Vibrio rumoiensis</name>
    <dbReference type="NCBI Taxonomy" id="76258"/>
    <lineage>
        <taxon>Bacteria</taxon>
        <taxon>Pseudomonadati</taxon>
        <taxon>Pseudomonadota</taxon>
        <taxon>Gammaproteobacteria</taxon>
        <taxon>Vibrionales</taxon>
        <taxon>Vibrionaceae</taxon>
        <taxon>Vibrio</taxon>
    </lineage>
</organism>
<dbReference type="Proteomes" id="UP001607151">
    <property type="component" value="Unassembled WGS sequence"/>
</dbReference>
<dbReference type="InterPro" id="IPR001387">
    <property type="entry name" value="Cro/C1-type_HTH"/>
</dbReference>
<dbReference type="RefSeq" id="WP_394607747.1">
    <property type="nucleotide sequence ID" value="NZ_JBIHSN010000002.1"/>
</dbReference>
<comment type="caution">
    <text evidence="2">The sequence shown here is derived from an EMBL/GenBank/DDBJ whole genome shotgun (WGS) entry which is preliminary data.</text>
</comment>
<dbReference type="CDD" id="cd00093">
    <property type="entry name" value="HTH_XRE"/>
    <property type="match status" value="1"/>
</dbReference>
<dbReference type="EMBL" id="JBIHSN010000002">
    <property type="protein sequence ID" value="MFH0265621.1"/>
    <property type="molecule type" value="Genomic_DNA"/>
</dbReference>
<sequence length="316" mass="36438">MNNIFADYIISFRQKHSITQNEIIELLGHYDEQFSKLDITTISRWENRKTVPSLAKQILVVRALGGNASDILSHHCGAPLTNDEYLKPFAVRTTNPYSLSVPSFNVSLSDSLIQESDSLVPESDTLNKIMIFHDNFIKMPIDIHSKIENNKVRLKTIYDYEKNLSGHSLYGFCTIKNLKQHPEMDYITCIDTHMTIDETELQEEHLVMNVLSSYSSTAYAKVINFIKLIQRLNSMPSIKTLIITVQFQEIYNFFDTLQGVRVIEKGKKVKYGGIRFGTQNYSYLRLYVKPEYLLAVKELMTFSVHSDHYLNSLLSK</sequence>
<dbReference type="PROSITE" id="PS50943">
    <property type="entry name" value="HTH_CROC1"/>
    <property type="match status" value="1"/>
</dbReference>
<dbReference type="Gene3D" id="1.10.260.40">
    <property type="entry name" value="lambda repressor-like DNA-binding domains"/>
    <property type="match status" value="1"/>
</dbReference>
<protein>
    <submittedName>
        <fullName evidence="2">Helix-turn-helix transcriptional regulator</fullName>
    </submittedName>
</protein>
<feature type="domain" description="HTH cro/C1-type" evidence="1">
    <location>
        <begin position="40"/>
        <end position="71"/>
    </location>
</feature>